<keyword evidence="5" id="KW-1185">Reference proteome</keyword>
<sequence length="232" mass="25572">MKKQGTIVRWDASRGFGFIRSPSTSADVFFHVRDFRGAPEPTERMAVDYEEIHVGGKGPRAMAVRPRTDTRSAPALPAQGRATATPIMRQPPANSRAGARWGSPPGRTGAHTSGRSVVMLLVPLWLGLVGWALWSARLPLWCAGALLGLQLVTAWMYAHDKSAARAGAWRVSENQLHLLSLLGGWPAAWWAQQNLRHKTSKASFRTVYWLTIGLHCGALVLWLWHGPEKLLS</sequence>
<name>A0A4V2SIU4_9BURK</name>
<protein>
    <submittedName>
        <fullName evidence="4">Uncharacterized membrane protein YsdA (DUF1294 family)</fullName>
    </submittedName>
</protein>
<feature type="region of interest" description="Disordered" evidence="1">
    <location>
        <begin position="58"/>
        <end position="110"/>
    </location>
</feature>
<feature type="transmembrane region" description="Helical" evidence="2">
    <location>
        <begin position="140"/>
        <end position="158"/>
    </location>
</feature>
<dbReference type="Pfam" id="PF00313">
    <property type="entry name" value="CSD"/>
    <property type="match status" value="1"/>
</dbReference>
<dbReference type="RefSeq" id="WP_132750504.1">
    <property type="nucleotide sequence ID" value="NZ_SLXH01000047.1"/>
</dbReference>
<accession>A0A4V2SIU4</accession>
<comment type="caution">
    <text evidence="4">The sequence shown here is derived from an EMBL/GenBank/DDBJ whole genome shotgun (WGS) entry which is preliminary data.</text>
</comment>
<keyword evidence="2" id="KW-0472">Membrane</keyword>
<dbReference type="CDD" id="cd04458">
    <property type="entry name" value="CSP_CDS"/>
    <property type="match status" value="1"/>
</dbReference>
<evidence type="ECO:0000256" key="2">
    <source>
        <dbReference type="SAM" id="Phobius"/>
    </source>
</evidence>
<dbReference type="AlphaFoldDB" id="A0A4V2SIU4"/>
<dbReference type="PROSITE" id="PS51857">
    <property type="entry name" value="CSD_2"/>
    <property type="match status" value="1"/>
</dbReference>
<dbReference type="Pfam" id="PF06961">
    <property type="entry name" value="DUF1294"/>
    <property type="match status" value="1"/>
</dbReference>
<keyword evidence="2" id="KW-1133">Transmembrane helix</keyword>
<evidence type="ECO:0000313" key="5">
    <source>
        <dbReference type="Proteomes" id="UP000295182"/>
    </source>
</evidence>
<reference evidence="4 5" key="1">
    <citation type="submission" date="2019-03" db="EMBL/GenBank/DDBJ databases">
        <title>Genomic Encyclopedia of Type Strains, Phase IV (KMG-IV): sequencing the most valuable type-strain genomes for metagenomic binning, comparative biology and taxonomic classification.</title>
        <authorList>
            <person name="Goeker M."/>
        </authorList>
    </citation>
    <scope>NUCLEOTIDE SEQUENCE [LARGE SCALE GENOMIC DNA]</scope>
    <source>
        <strain evidence="4 5">DSM 1837</strain>
    </source>
</reference>
<feature type="transmembrane region" description="Helical" evidence="2">
    <location>
        <begin position="117"/>
        <end position="134"/>
    </location>
</feature>
<evidence type="ECO:0000313" key="4">
    <source>
        <dbReference type="EMBL" id="TCP11184.1"/>
    </source>
</evidence>
<dbReference type="InterPro" id="IPR019844">
    <property type="entry name" value="CSD_CS"/>
</dbReference>
<dbReference type="Gene3D" id="2.40.50.140">
    <property type="entry name" value="Nucleic acid-binding proteins"/>
    <property type="match status" value="1"/>
</dbReference>
<dbReference type="GO" id="GO:0003676">
    <property type="term" value="F:nucleic acid binding"/>
    <property type="evidence" value="ECO:0007669"/>
    <property type="project" value="InterPro"/>
</dbReference>
<dbReference type="PROSITE" id="PS00352">
    <property type="entry name" value="CSD_1"/>
    <property type="match status" value="1"/>
</dbReference>
<dbReference type="Proteomes" id="UP000295182">
    <property type="component" value="Unassembled WGS sequence"/>
</dbReference>
<dbReference type="SUPFAM" id="SSF50249">
    <property type="entry name" value="Nucleic acid-binding proteins"/>
    <property type="match status" value="1"/>
</dbReference>
<dbReference type="InterPro" id="IPR010718">
    <property type="entry name" value="DUF1294"/>
</dbReference>
<proteinExistence type="predicted"/>
<dbReference type="InterPro" id="IPR012340">
    <property type="entry name" value="NA-bd_OB-fold"/>
</dbReference>
<evidence type="ECO:0000259" key="3">
    <source>
        <dbReference type="PROSITE" id="PS51857"/>
    </source>
</evidence>
<feature type="domain" description="CSD" evidence="3">
    <location>
        <begin position="2"/>
        <end position="66"/>
    </location>
</feature>
<feature type="transmembrane region" description="Helical" evidence="2">
    <location>
        <begin position="206"/>
        <end position="224"/>
    </location>
</feature>
<keyword evidence="2" id="KW-0812">Transmembrane</keyword>
<gene>
    <name evidence="4" type="ORF">EV674_1479</name>
</gene>
<evidence type="ECO:0000256" key="1">
    <source>
        <dbReference type="SAM" id="MobiDB-lite"/>
    </source>
</evidence>
<dbReference type="EMBL" id="SLXH01000047">
    <property type="protein sequence ID" value="TCP11184.1"/>
    <property type="molecule type" value="Genomic_DNA"/>
</dbReference>
<dbReference type="InterPro" id="IPR002059">
    <property type="entry name" value="CSP_DNA-bd"/>
</dbReference>
<organism evidence="4 5">
    <name type="scientific">Simplicispira metamorpha</name>
    <dbReference type="NCBI Taxonomy" id="80881"/>
    <lineage>
        <taxon>Bacteria</taxon>
        <taxon>Pseudomonadati</taxon>
        <taxon>Pseudomonadota</taxon>
        <taxon>Betaproteobacteria</taxon>
        <taxon>Burkholderiales</taxon>
        <taxon>Comamonadaceae</taxon>
        <taxon>Simplicispira</taxon>
    </lineage>
</organism>